<dbReference type="GeneID" id="25562488"/>
<dbReference type="InterPro" id="IPR016024">
    <property type="entry name" value="ARM-type_fold"/>
</dbReference>
<dbReference type="SMART" id="SM00185">
    <property type="entry name" value="ARM"/>
    <property type="match status" value="5"/>
</dbReference>
<keyword evidence="1" id="KW-0472">Membrane</keyword>
<proteinExistence type="predicted"/>
<feature type="transmembrane region" description="Helical" evidence="1">
    <location>
        <begin position="64"/>
        <end position="86"/>
    </location>
</feature>
<dbReference type="InterPro" id="IPR000225">
    <property type="entry name" value="Armadillo"/>
</dbReference>
<dbReference type="OMA" id="EACIYAY"/>
<dbReference type="InterPro" id="IPR038905">
    <property type="entry name" value="ARMC2"/>
</dbReference>
<dbReference type="EMBL" id="GL349442">
    <property type="protein sequence ID" value="KNC46384.1"/>
    <property type="molecule type" value="Genomic_DNA"/>
</dbReference>
<evidence type="ECO:0000313" key="2">
    <source>
        <dbReference type="EMBL" id="KNC46384.1"/>
    </source>
</evidence>
<evidence type="ECO:0000313" key="3">
    <source>
        <dbReference type="Proteomes" id="UP000054408"/>
    </source>
</evidence>
<dbReference type="Proteomes" id="UP000054408">
    <property type="component" value="Unassembled WGS sequence"/>
</dbReference>
<accession>A0A0L0D204</accession>
<dbReference type="AlphaFoldDB" id="A0A0L0D204"/>
<dbReference type="PANTHER" id="PTHR21356">
    <property type="entry name" value="ARMADILLO REPEAT CONTAINING 2"/>
    <property type="match status" value="1"/>
</dbReference>
<dbReference type="GO" id="GO:0044782">
    <property type="term" value="P:cilium organization"/>
    <property type="evidence" value="ECO:0007669"/>
    <property type="project" value="TreeGrafter"/>
</dbReference>
<reference evidence="2 3" key="1">
    <citation type="submission" date="2010-05" db="EMBL/GenBank/DDBJ databases">
        <title>The Genome Sequence of Thecamonas trahens ATCC 50062.</title>
        <authorList>
            <consortium name="The Broad Institute Genome Sequencing Platform"/>
            <person name="Russ C."/>
            <person name="Cuomo C."/>
            <person name="Shea T."/>
            <person name="Young S.K."/>
            <person name="Zeng Q."/>
            <person name="Koehrsen M."/>
            <person name="Haas B."/>
            <person name="Borodovsky M."/>
            <person name="Guigo R."/>
            <person name="Alvarado L."/>
            <person name="Berlin A."/>
            <person name="Bochicchio J."/>
            <person name="Borenstein D."/>
            <person name="Chapman S."/>
            <person name="Chen Z."/>
            <person name="Freedman E."/>
            <person name="Gellesch M."/>
            <person name="Goldberg J."/>
            <person name="Griggs A."/>
            <person name="Gujja S."/>
            <person name="Heilman E."/>
            <person name="Heiman D."/>
            <person name="Hepburn T."/>
            <person name="Howarth C."/>
            <person name="Jen D."/>
            <person name="Larson L."/>
            <person name="Mehta T."/>
            <person name="Park D."/>
            <person name="Pearson M."/>
            <person name="Roberts A."/>
            <person name="Saif S."/>
            <person name="Shenoy N."/>
            <person name="Sisk P."/>
            <person name="Stolte C."/>
            <person name="Sykes S."/>
            <person name="Thomson T."/>
            <person name="Walk T."/>
            <person name="White J."/>
            <person name="Yandava C."/>
            <person name="Burger G."/>
            <person name="Gray M.W."/>
            <person name="Holland P.W.H."/>
            <person name="King N."/>
            <person name="Lang F.B.F."/>
            <person name="Roger A.J."/>
            <person name="Ruiz-Trillo I."/>
            <person name="Lander E."/>
            <person name="Nusbaum C."/>
        </authorList>
    </citation>
    <scope>NUCLEOTIDE SEQUENCE [LARGE SCALE GENOMIC DNA]</scope>
    <source>
        <strain evidence="2 3">ATCC 50062</strain>
    </source>
</reference>
<evidence type="ECO:0000256" key="1">
    <source>
        <dbReference type="SAM" id="Phobius"/>
    </source>
</evidence>
<keyword evidence="3" id="KW-1185">Reference proteome</keyword>
<name>A0A0L0D204_THETB</name>
<dbReference type="PANTHER" id="PTHR21356:SF1">
    <property type="entry name" value="ARMADILLO REPEAT-CONTAINING PROTEIN 2"/>
    <property type="match status" value="1"/>
</dbReference>
<dbReference type="Gene3D" id="1.25.10.10">
    <property type="entry name" value="Leucine-rich Repeat Variant"/>
    <property type="match status" value="2"/>
</dbReference>
<sequence>MARLADLATDLATPGPPGATEALAREVAAFGEWARDVEAAWSDDERHTVLRALFDLVALDDGHILVPLGLTILALGYSLPVVVLNASKLLFRLSKKEANDTHFAANAASASELVETVARAPLGSSTALFALGTLKNVCAGSKTVLKAVLRAELTSVLADLVSPATVAELIAQAENDGEARAGQTLVQVTALLRTCLNLNAAVELVVGAGVLPSLVALLDRFAKHSELSLNVARVLSKASLLAGAADELARDASGLGKTMLRVLRSQAQRHPLVVRLAFALGNVTTQRPAVCAALGSRRFVSGLLSAIDRYVASHEQLTAADSSSDDDTARAERLALEEVLVKVVRLTANLCVDHAVGERVACASQLERVLDLMERLAVENSEELVLNCVALVTNVSFFAQSEASEGNVVLAGRARVVRLLLPLLLQPNWEMVYHVARAYGNFSRFEDMRVLMAKLRADEAMAVLLDSDIDDVVFAVAGVVTNLQASPASKAALQQHGGVDALIRVVGSKAADADLLDAPSALRVLDVACKALYNFGHKNSQWPFSAAQAAALEASLTALLERVEQRDLAPDTSPAATAAACFAMVGYKLLEMVEAVVHPPAPASPAATPN</sequence>
<protein>
    <submittedName>
        <fullName evidence="2">Armadillo repeat-containing protein 2</fullName>
    </submittedName>
</protein>
<organism evidence="2 3">
    <name type="scientific">Thecamonas trahens ATCC 50062</name>
    <dbReference type="NCBI Taxonomy" id="461836"/>
    <lineage>
        <taxon>Eukaryota</taxon>
        <taxon>Apusozoa</taxon>
        <taxon>Apusomonadida</taxon>
        <taxon>Apusomonadidae</taxon>
        <taxon>Thecamonas</taxon>
    </lineage>
</organism>
<dbReference type="STRING" id="461836.A0A0L0D204"/>
<dbReference type="RefSeq" id="XP_013760677.1">
    <property type="nucleotide sequence ID" value="XM_013905223.1"/>
</dbReference>
<dbReference type="OrthoDB" id="247006at2759"/>
<dbReference type="SUPFAM" id="SSF48371">
    <property type="entry name" value="ARM repeat"/>
    <property type="match status" value="1"/>
</dbReference>
<dbReference type="eggNOG" id="KOG1048">
    <property type="taxonomic scope" value="Eukaryota"/>
</dbReference>
<keyword evidence="1" id="KW-0812">Transmembrane</keyword>
<keyword evidence="1" id="KW-1133">Transmembrane helix</keyword>
<gene>
    <name evidence="2" type="ORF">AMSG_02836</name>
</gene>
<dbReference type="InterPro" id="IPR011989">
    <property type="entry name" value="ARM-like"/>
</dbReference>